<dbReference type="GO" id="GO:0019843">
    <property type="term" value="F:rRNA binding"/>
    <property type="evidence" value="ECO:0007669"/>
    <property type="project" value="UniProtKB-UniRule"/>
</dbReference>
<dbReference type="Pfam" id="PF00252">
    <property type="entry name" value="Ribosomal_L16"/>
    <property type="match status" value="1"/>
</dbReference>
<comment type="similarity">
    <text evidence="1 6 7">Belongs to the universal ribosomal protein uL16 family.</text>
</comment>
<dbReference type="FunFam" id="3.90.1170.10:FF:000001">
    <property type="entry name" value="50S ribosomal protein L16"/>
    <property type="match status" value="1"/>
</dbReference>
<dbReference type="InterPro" id="IPR000114">
    <property type="entry name" value="Ribosomal_uL16_bact-type"/>
</dbReference>
<dbReference type="InterPro" id="IPR036920">
    <property type="entry name" value="Ribosomal_uL16_sf"/>
</dbReference>
<dbReference type="AlphaFoldDB" id="A0A1F5E8T8"/>
<keyword evidence="3 6" id="KW-0689">Ribosomal protein</keyword>
<gene>
    <name evidence="6" type="primary">rplP</name>
    <name evidence="9" type="ORF">A2160_06315</name>
</gene>
<evidence type="ECO:0000256" key="5">
    <source>
        <dbReference type="ARBA" id="ARBA00035198"/>
    </source>
</evidence>
<evidence type="ECO:0000313" key="9">
    <source>
        <dbReference type="EMBL" id="OGD63829.1"/>
    </source>
</evidence>
<evidence type="ECO:0000313" key="10">
    <source>
        <dbReference type="Proteomes" id="UP000177006"/>
    </source>
</evidence>
<sequence length="134" mass="14843">MLHPKRQKYRKQFRGQMKGKAQSGNALAFGEMGLKALERSWITSQQIESARKAVSHATKRMGKSWVRIFPDKPYTKKAAGSRMGGGKGDIAGYVAVVRPGKVILEITGVTKEIGHRALWLAARKLPIATKLIEK</sequence>
<dbReference type="InterPro" id="IPR016180">
    <property type="entry name" value="Ribosomal_uL16_dom"/>
</dbReference>
<dbReference type="Proteomes" id="UP000177006">
    <property type="component" value="Unassembled WGS sequence"/>
</dbReference>
<dbReference type="EMBL" id="MEZK01000004">
    <property type="protein sequence ID" value="OGD63829.1"/>
    <property type="molecule type" value="Genomic_DNA"/>
</dbReference>
<dbReference type="GO" id="GO:0000049">
    <property type="term" value="F:tRNA binding"/>
    <property type="evidence" value="ECO:0007669"/>
    <property type="project" value="UniProtKB-KW"/>
</dbReference>
<evidence type="ECO:0000256" key="4">
    <source>
        <dbReference type="ARBA" id="ARBA00023274"/>
    </source>
</evidence>
<dbReference type="GO" id="GO:0022625">
    <property type="term" value="C:cytosolic large ribosomal subunit"/>
    <property type="evidence" value="ECO:0007669"/>
    <property type="project" value="TreeGrafter"/>
</dbReference>
<keyword evidence="4 6" id="KW-0687">Ribonucleoprotein</keyword>
<dbReference type="HAMAP" id="MF_01342">
    <property type="entry name" value="Ribosomal_uL16"/>
    <property type="match status" value="1"/>
</dbReference>
<proteinExistence type="inferred from homology"/>
<dbReference type="CDD" id="cd01433">
    <property type="entry name" value="Ribosomal_L16_L10e"/>
    <property type="match status" value="1"/>
</dbReference>
<dbReference type="PANTHER" id="PTHR12220:SF13">
    <property type="entry name" value="LARGE RIBOSOMAL SUBUNIT PROTEIN UL16M"/>
    <property type="match status" value="1"/>
</dbReference>
<organism evidence="9 10">
    <name type="scientific">Candidatus Beckwithbacteria bacterium RBG_13_42_9</name>
    <dbReference type="NCBI Taxonomy" id="1797457"/>
    <lineage>
        <taxon>Bacteria</taxon>
        <taxon>Candidatus Beckwithiibacteriota</taxon>
    </lineage>
</organism>
<dbReference type="STRING" id="1797457.A2160_06315"/>
<dbReference type="SUPFAM" id="SSF54686">
    <property type="entry name" value="Ribosomal protein L16p/L10e"/>
    <property type="match status" value="1"/>
</dbReference>
<dbReference type="GO" id="GO:0003735">
    <property type="term" value="F:structural constituent of ribosome"/>
    <property type="evidence" value="ECO:0007669"/>
    <property type="project" value="InterPro"/>
</dbReference>
<evidence type="ECO:0000256" key="2">
    <source>
        <dbReference type="ARBA" id="ARBA00022555"/>
    </source>
</evidence>
<dbReference type="NCBIfam" id="TIGR01164">
    <property type="entry name" value="rplP_bact"/>
    <property type="match status" value="1"/>
</dbReference>
<reference evidence="9 10" key="1">
    <citation type="journal article" date="2016" name="Nat. Commun.">
        <title>Thousands of microbial genomes shed light on interconnected biogeochemical processes in an aquifer system.</title>
        <authorList>
            <person name="Anantharaman K."/>
            <person name="Brown C.T."/>
            <person name="Hug L.A."/>
            <person name="Sharon I."/>
            <person name="Castelle C.J."/>
            <person name="Probst A.J."/>
            <person name="Thomas B.C."/>
            <person name="Singh A."/>
            <person name="Wilkins M.J."/>
            <person name="Karaoz U."/>
            <person name="Brodie E.L."/>
            <person name="Williams K.H."/>
            <person name="Hubbard S.S."/>
            <person name="Banfield J.F."/>
        </authorList>
    </citation>
    <scope>NUCLEOTIDE SEQUENCE [LARGE SCALE GENOMIC DNA]</scope>
</reference>
<accession>A0A1F5E8T8</accession>
<evidence type="ECO:0000256" key="1">
    <source>
        <dbReference type="ARBA" id="ARBA00008931"/>
    </source>
</evidence>
<keyword evidence="6 8" id="KW-0699">rRNA-binding</keyword>
<dbReference type="InterPro" id="IPR047873">
    <property type="entry name" value="Ribosomal_uL16"/>
</dbReference>
<evidence type="ECO:0000256" key="8">
    <source>
        <dbReference type="RuleBase" id="RU004414"/>
    </source>
</evidence>
<name>A0A1F5E8T8_9BACT</name>
<keyword evidence="6 8" id="KW-0694">RNA-binding</keyword>
<evidence type="ECO:0000256" key="6">
    <source>
        <dbReference type="HAMAP-Rule" id="MF_01342"/>
    </source>
</evidence>
<keyword evidence="2 6" id="KW-0820">tRNA-binding</keyword>
<evidence type="ECO:0000256" key="3">
    <source>
        <dbReference type="ARBA" id="ARBA00022980"/>
    </source>
</evidence>
<comment type="caution">
    <text evidence="9">The sequence shown here is derived from an EMBL/GenBank/DDBJ whole genome shotgun (WGS) entry which is preliminary data.</text>
</comment>
<dbReference type="PANTHER" id="PTHR12220">
    <property type="entry name" value="50S/60S RIBOSOMAL PROTEIN L16"/>
    <property type="match status" value="1"/>
</dbReference>
<comment type="subunit">
    <text evidence="6 8">Part of the 50S ribosomal subunit.</text>
</comment>
<protein>
    <recommendedName>
        <fullName evidence="5 6">Large ribosomal subunit protein uL16</fullName>
    </recommendedName>
</protein>
<dbReference type="Gene3D" id="3.90.1170.10">
    <property type="entry name" value="Ribosomal protein L10e/L16"/>
    <property type="match status" value="1"/>
</dbReference>
<dbReference type="PRINTS" id="PR00060">
    <property type="entry name" value="RIBOSOMALL16"/>
</dbReference>
<evidence type="ECO:0000256" key="7">
    <source>
        <dbReference type="RuleBase" id="RU004413"/>
    </source>
</evidence>
<comment type="function">
    <text evidence="6 8">Binds 23S rRNA and is also seen to make contacts with the A and possibly P site tRNAs.</text>
</comment>
<dbReference type="GO" id="GO:0006412">
    <property type="term" value="P:translation"/>
    <property type="evidence" value="ECO:0007669"/>
    <property type="project" value="UniProtKB-UniRule"/>
</dbReference>